<evidence type="ECO:0000256" key="1">
    <source>
        <dbReference type="ARBA" id="ARBA00004651"/>
    </source>
</evidence>
<evidence type="ECO:0000256" key="2">
    <source>
        <dbReference type="ARBA" id="ARBA00020515"/>
    </source>
</evidence>
<dbReference type="Gene3D" id="1.10.3720.10">
    <property type="entry name" value="MetI-like"/>
    <property type="match status" value="1"/>
</dbReference>
<keyword evidence="5 8" id="KW-0812">Transmembrane</keyword>
<comment type="similarity">
    <text evidence="8">Belongs to the binding-protein-dependent transport system permease family.</text>
</comment>
<evidence type="ECO:0000256" key="3">
    <source>
        <dbReference type="ARBA" id="ARBA00022448"/>
    </source>
</evidence>
<keyword evidence="6 8" id="KW-1133">Transmembrane helix</keyword>
<sequence length="306" mass="34126">MVEKTPILDTLTYVFLILGILIVGFPIIYALIAATLPIEDVSRVPMPLIPGDQFLVNMKAAWVKGDLGTQLTNSFIMASGITIGKIIVSLFGAFSIVYFDYRLRKIAFVSVFCTLMLPVEVRILPTYEMAANLLGPIQSLVDLLHLGWLMDWFATHDISVTLELSLLDSYPGLILPLVASATCTFLFRQFFLTIPEELCEAAKMDGASAMTFFRKILLPLSKTNIAALVVIEFVYGWNQYLWPLLITTNPKMMTAVIGLQNIIPQADDLPFWNVAMAGSLIVMLPPVLVVLFMQRWFVKGLVDPEK</sequence>
<evidence type="ECO:0000313" key="11">
    <source>
        <dbReference type="Proteomes" id="UP000095200"/>
    </source>
</evidence>
<dbReference type="GO" id="GO:0055085">
    <property type="term" value="P:transmembrane transport"/>
    <property type="evidence" value="ECO:0007669"/>
    <property type="project" value="InterPro"/>
</dbReference>
<feature type="transmembrane region" description="Helical" evidence="8">
    <location>
        <begin position="216"/>
        <end position="237"/>
    </location>
</feature>
<dbReference type="PROSITE" id="PS50928">
    <property type="entry name" value="ABC_TM1"/>
    <property type="match status" value="1"/>
</dbReference>
<dbReference type="OrthoDB" id="369039at2"/>
<dbReference type="EMBL" id="BDFE01000004">
    <property type="protein sequence ID" value="GAU07485.1"/>
    <property type="molecule type" value="Genomic_DNA"/>
</dbReference>
<evidence type="ECO:0000256" key="4">
    <source>
        <dbReference type="ARBA" id="ARBA00022475"/>
    </source>
</evidence>
<reference evidence="11" key="1">
    <citation type="submission" date="2016-06" db="EMBL/GenBank/DDBJ databases">
        <title>Draft genome sequence of Desulfoplanes formicivorans strain Pf12B.</title>
        <authorList>
            <person name="Watanabe M."/>
            <person name="Kojima H."/>
            <person name="Fukui M."/>
        </authorList>
    </citation>
    <scope>NUCLEOTIDE SEQUENCE [LARGE SCALE GENOMIC DNA]</scope>
    <source>
        <strain evidence="11">Pf12B</strain>
    </source>
</reference>
<keyword evidence="7 8" id="KW-0472">Membrane</keyword>
<dbReference type="InterPro" id="IPR035906">
    <property type="entry name" value="MetI-like_sf"/>
</dbReference>
<evidence type="ECO:0000259" key="9">
    <source>
        <dbReference type="PROSITE" id="PS50928"/>
    </source>
</evidence>
<name>A0A194AE59_9BACT</name>
<dbReference type="PANTHER" id="PTHR43744">
    <property type="entry name" value="ABC TRANSPORTER PERMEASE PROTEIN MG189-RELATED-RELATED"/>
    <property type="match status" value="1"/>
</dbReference>
<evidence type="ECO:0000313" key="10">
    <source>
        <dbReference type="EMBL" id="GAU07485.1"/>
    </source>
</evidence>
<dbReference type="PANTHER" id="PTHR43744:SF8">
    <property type="entry name" value="SN-GLYCEROL-3-PHOSPHATE TRANSPORT SYSTEM PERMEASE PROTEIN UGPE"/>
    <property type="match status" value="1"/>
</dbReference>
<dbReference type="Proteomes" id="UP000095200">
    <property type="component" value="Unassembled WGS sequence"/>
</dbReference>
<evidence type="ECO:0000256" key="6">
    <source>
        <dbReference type="ARBA" id="ARBA00022989"/>
    </source>
</evidence>
<evidence type="ECO:0000256" key="7">
    <source>
        <dbReference type="ARBA" id="ARBA00023136"/>
    </source>
</evidence>
<dbReference type="SUPFAM" id="SSF161098">
    <property type="entry name" value="MetI-like"/>
    <property type="match status" value="1"/>
</dbReference>
<evidence type="ECO:0000256" key="5">
    <source>
        <dbReference type="ARBA" id="ARBA00022692"/>
    </source>
</evidence>
<feature type="transmembrane region" description="Helical" evidence="8">
    <location>
        <begin position="12"/>
        <end position="38"/>
    </location>
</feature>
<feature type="domain" description="ABC transmembrane type-1" evidence="9">
    <location>
        <begin position="71"/>
        <end position="293"/>
    </location>
</feature>
<organism evidence="10 11">
    <name type="scientific">Desulfoplanes formicivorans</name>
    <dbReference type="NCBI Taxonomy" id="1592317"/>
    <lineage>
        <taxon>Bacteria</taxon>
        <taxon>Pseudomonadati</taxon>
        <taxon>Thermodesulfobacteriota</taxon>
        <taxon>Desulfovibrionia</taxon>
        <taxon>Desulfovibrionales</taxon>
        <taxon>Desulfoplanaceae</taxon>
        <taxon>Desulfoplanes</taxon>
    </lineage>
</organism>
<dbReference type="CDD" id="cd06261">
    <property type="entry name" value="TM_PBP2"/>
    <property type="match status" value="1"/>
</dbReference>
<accession>A0A194AE59</accession>
<proteinExistence type="inferred from homology"/>
<comment type="caution">
    <text evidence="10">The sequence shown here is derived from an EMBL/GenBank/DDBJ whole genome shotgun (WGS) entry which is preliminary data.</text>
</comment>
<dbReference type="InterPro" id="IPR000515">
    <property type="entry name" value="MetI-like"/>
</dbReference>
<dbReference type="RefSeq" id="WP_069856984.1">
    <property type="nucleotide sequence ID" value="NZ_BDFE01000004.1"/>
</dbReference>
<evidence type="ECO:0000256" key="8">
    <source>
        <dbReference type="RuleBase" id="RU363032"/>
    </source>
</evidence>
<dbReference type="STRING" id="1592317.DPF_0169"/>
<dbReference type="AlphaFoldDB" id="A0A194AE59"/>
<dbReference type="GO" id="GO:0005886">
    <property type="term" value="C:plasma membrane"/>
    <property type="evidence" value="ECO:0007669"/>
    <property type="project" value="UniProtKB-SubCell"/>
</dbReference>
<comment type="subcellular location">
    <subcellularLocation>
        <location evidence="1 8">Cell membrane</location>
        <topology evidence="1 8">Multi-pass membrane protein</topology>
    </subcellularLocation>
</comment>
<feature type="transmembrane region" description="Helical" evidence="8">
    <location>
        <begin position="271"/>
        <end position="292"/>
    </location>
</feature>
<protein>
    <recommendedName>
        <fullName evidence="2">sn-glycerol-3-phosphate transport system permease protein UgpE</fullName>
    </recommendedName>
</protein>
<keyword evidence="11" id="KW-1185">Reference proteome</keyword>
<keyword evidence="4" id="KW-1003">Cell membrane</keyword>
<gene>
    <name evidence="10" type="ORF">DPF_0169</name>
</gene>
<feature type="transmembrane region" description="Helical" evidence="8">
    <location>
        <begin position="75"/>
        <end position="99"/>
    </location>
</feature>
<dbReference type="Pfam" id="PF00528">
    <property type="entry name" value="BPD_transp_1"/>
    <property type="match status" value="1"/>
</dbReference>
<keyword evidence="3 8" id="KW-0813">Transport</keyword>